<dbReference type="GO" id="GO:0008033">
    <property type="term" value="P:tRNA processing"/>
    <property type="evidence" value="ECO:0007669"/>
    <property type="project" value="UniProtKB-KW"/>
</dbReference>
<evidence type="ECO:0000256" key="1">
    <source>
        <dbReference type="ARBA" id="ARBA00001946"/>
    </source>
</evidence>
<sequence>MRYKVDKALIKFSKIFRDAGFSCYLVGGAVRNLSMGLKVSDYDFATDARPEDVISLFRKVIPTGIKHGTVTVLFGTHKLEVTTFRTDGDYTDLRRPDKVHFTPSVYEDLKRRDFTINSMAYDLVTGEWLDPHNGKTDIKKKIIRAIGNPSERFQEDALRIMRGCRFACQLEFDIEESTLGGMKEKAANLSAVSAERIRDELEKILRAGKPSIAFHVMAETGVLEVVLPELAACRGVKQKGFHSYDVFEHSLYACDGAPSSNPEVRLAALLHDIGKPASLGHDESGIPTFYGHERYSVEISRKIIQRFKFPKAFEAHVLLLIENHMFNYQPEWTDSAVRRFIARTGVENLENLFSLRRADQYGMSAQRIDSTNLNDMQKRITSFLEAEHALSIRDLKINGNILIDRAGVPRGPMIGIVLEFLLETVLDDPSQNNEEKLLELAVNFYNERIKAD</sequence>
<dbReference type="NCBIfam" id="TIGR00277">
    <property type="entry name" value="HDIG"/>
    <property type="match status" value="1"/>
</dbReference>
<feature type="domain" description="CCA-adding enzyme C-terminal" evidence="12">
    <location>
        <begin position="300"/>
        <end position="441"/>
    </location>
</feature>
<proteinExistence type="inferred from homology"/>
<dbReference type="InterPro" id="IPR002646">
    <property type="entry name" value="PolA_pol_head_dom"/>
</dbReference>
<evidence type="ECO:0000259" key="12">
    <source>
        <dbReference type="Pfam" id="PF13735"/>
    </source>
</evidence>
<evidence type="ECO:0000313" key="13">
    <source>
        <dbReference type="EMBL" id="MDC7225843.1"/>
    </source>
</evidence>
<dbReference type="GO" id="GO:0000166">
    <property type="term" value="F:nucleotide binding"/>
    <property type="evidence" value="ECO:0007669"/>
    <property type="project" value="UniProtKB-KW"/>
</dbReference>
<dbReference type="SUPFAM" id="SSF81891">
    <property type="entry name" value="Poly A polymerase C-terminal region-like"/>
    <property type="match status" value="1"/>
</dbReference>
<dbReference type="PANTHER" id="PTHR46173">
    <property type="entry name" value="CCA TRNA NUCLEOTIDYLTRANSFERASE 1, MITOCHONDRIAL"/>
    <property type="match status" value="1"/>
</dbReference>
<dbReference type="SUPFAM" id="SSF81301">
    <property type="entry name" value="Nucleotidyltransferase"/>
    <property type="match status" value="1"/>
</dbReference>
<protein>
    <submittedName>
        <fullName evidence="13">CCA tRNA nucleotidyltransferase</fullName>
    </submittedName>
</protein>
<organism evidence="13 14">
    <name type="scientific">Candidatus Thalassospirochaeta sargassi</name>
    <dbReference type="NCBI Taxonomy" id="3119039"/>
    <lineage>
        <taxon>Bacteria</taxon>
        <taxon>Pseudomonadati</taxon>
        <taxon>Spirochaetota</taxon>
        <taxon>Spirochaetia</taxon>
        <taxon>Spirochaetales</taxon>
        <taxon>Spirochaetaceae</taxon>
        <taxon>Candidatus Thalassospirochaeta</taxon>
    </lineage>
</organism>
<evidence type="ECO:0000256" key="2">
    <source>
        <dbReference type="ARBA" id="ARBA00022679"/>
    </source>
</evidence>
<keyword evidence="2 9" id="KW-0808">Transferase</keyword>
<evidence type="ECO:0000256" key="7">
    <source>
        <dbReference type="ARBA" id="ARBA00022842"/>
    </source>
</evidence>
<dbReference type="InterPro" id="IPR003607">
    <property type="entry name" value="HD/PDEase_dom"/>
</dbReference>
<evidence type="ECO:0000256" key="9">
    <source>
        <dbReference type="RuleBase" id="RU003953"/>
    </source>
</evidence>
<accession>A0AAJ1MI26</accession>
<dbReference type="InterPro" id="IPR032810">
    <property type="entry name" value="CCA-adding_enz_C"/>
</dbReference>
<keyword evidence="7" id="KW-0460">Magnesium</keyword>
<dbReference type="CDD" id="cd05398">
    <property type="entry name" value="NT_ClassII-CCAase"/>
    <property type="match status" value="1"/>
</dbReference>
<dbReference type="CDD" id="cd00077">
    <property type="entry name" value="HDc"/>
    <property type="match status" value="1"/>
</dbReference>
<comment type="similarity">
    <text evidence="9">Belongs to the tRNA nucleotidyltransferase/poly(A) polymerase family.</text>
</comment>
<name>A0AAJ1MI26_9SPIO</name>
<dbReference type="InterPro" id="IPR043519">
    <property type="entry name" value="NT_sf"/>
</dbReference>
<evidence type="ECO:0000256" key="4">
    <source>
        <dbReference type="ARBA" id="ARBA00022695"/>
    </source>
</evidence>
<dbReference type="EMBL" id="JAQQAL010000010">
    <property type="protein sequence ID" value="MDC7225843.1"/>
    <property type="molecule type" value="Genomic_DNA"/>
</dbReference>
<dbReference type="Gene3D" id="3.30.460.10">
    <property type="entry name" value="Beta Polymerase, domain 2"/>
    <property type="match status" value="1"/>
</dbReference>
<evidence type="ECO:0000256" key="3">
    <source>
        <dbReference type="ARBA" id="ARBA00022694"/>
    </source>
</evidence>
<reference evidence="13 14" key="1">
    <citation type="submission" date="2022-12" db="EMBL/GenBank/DDBJ databases">
        <title>Metagenome assembled genome from gulf of manar.</title>
        <authorList>
            <person name="Kohli P."/>
            <person name="Pk S."/>
            <person name="Venkata Ramana C."/>
            <person name="Sasikala C."/>
        </authorList>
    </citation>
    <scope>NUCLEOTIDE SEQUENCE [LARGE SCALE GENOMIC DNA]</scope>
    <source>
        <strain evidence="13">JB008</strain>
    </source>
</reference>
<dbReference type="Pfam" id="PF13735">
    <property type="entry name" value="tRNA_NucTran2_2"/>
    <property type="match status" value="1"/>
</dbReference>
<dbReference type="Pfam" id="PF01743">
    <property type="entry name" value="PolyA_pol"/>
    <property type="match status" value="1"/>
</dbReference>
<feature type="domain" description="tRNA nucleotidyltransferase/poly(A) polymerase RNA and SrmB- binding" evidence="11">
    <location>
        <begin position="172"/>
        <end position="232"/>
    </location>
</feature>
<dbReference type="Gene3D" id="1.10.246.80">
    <property type="match status" value="1"/>
</dbReference>
<feature type="domain" description="Poly A polymerase head" evidence="10">
    <location>
        <begin position="23"/>
        <end position="144"/>
    </location>
</feature>
<dbReference type="InterPro" id="IPR032828">
    <property type="entry name" value="PolyA_RNA-bd"/>
</dbReference>
<keyword evidence="6" id="KW-0547">Nucleotide-binding</keyword>
<keyword evidence="3" id="KW-0819">tRNA processing</keyword>
<evidence type="ECO:0000256" key="6">
    <source>
        <dbReference type="ARBA" id="ARBA00022741"/>
    </source>
</evidence>
<dbReference type="Pfam" id="PF12627">
    <property type="entry name" value="PolyA_pol_RNAbd"/>
    <property type="match status" value="1"/>
</dbReference>
<dbReference type="GO" id="GO:0000049">
    <property type="term" value="F:tRNA binding"/>
    <property type="evidence" value="ECO:0007669"/>
    <property type="project" value="TreeGrafter"/>
</dbReference>
<dbReference type="InterPro" id="IPR006675">
    <property type="entry name" value="HDIG_dom"/>
</dbReference>
<evidence type="ECO:0000256" key="5">
    <source>
        <dbReference type="ARBA" id="ARBA00022723"/>
    </source>
</evidence>
<evidence type="ECO:0000256" key="8">
    <source>
        <dbReference type="ARBA" id="ARBA00022884"/>
    </source>
</evidence>
<keyword evidence="8 9" id="KW-0694">RNA-binding</keyword>
<dbReference type="Proteomes" id="UP001221217">
    <property type="component" value="Unassembled WGS sequence"/>
</dbReference>
<dbReference type="GO" id="GO:0046872">
    <property type="term" value="F:metal ion binding"/>
    <property type="evidence" value="ECO:0007669"/>
    <property type="project" value="UniProtKB-KW"/>
</dbReference>
<evidence type="ECO:0000313" key="14">
    <source>
        <dbReference type="Proteomes" id="UP001221217"/>
    </source>
</evidence>
<comment type="caution">
    <text evidence="13">The sequence shown here is derived from an EMBL/GenBank/DDBJ whole genome shotgun (WGS) entry which is preliminary data.</text>
</comment>
<keyword evidence="5" id="KW-0479">Metal-binding</keyword>
<dbReference type="AlphaFoldDB" id="A0AAJ1MI26"/>
<dbReference type="GO" id="GO:0016779">
    <property type="term" value="F:nucleotidyltransferase activity"/>
    <property type="evidence" value="ECO:0007669"/>
    <property type="project" value="UniProtKB-KW"/>
</dbReference>
<comment type="cofactor">
    <cofactor evidence="1">
        <name>Mg(2+)</name>
        <dbReference type="ChEBI" id="CHEBI:18420"/>
    </cofactor>
</comment>
<evidence type="ECO:0000259" key="10">
    <source>
        <dbReference type="Pfam" id="PF01743"/>
    </source>
</evidence>
<gene>
    <name evidence="13" type="ORF">PQJ61_03650</name>
</gene>
<keyword evidence="4" id="KW-0548">Nucleotidyltransferase</keyword>
<dbReference type="InterPro" id="IPR050264">
    <property type="entry name" value="Bact_CCA-adding_enz_type3_sf"/>
</dbReference>
<dbReference type="PANTHER" id="PTHR46173:SF1">
    <property type="entry name" value="CCA TRNA NUCLEOTIDYLTRANSFERASE 1, MITOCHONDRIAL"/>
    <property type="match status" value="1"/>
</dbReference>
<evidence type="ECO:0000259" key="11">
    <source>
        <dbReference type="Pfam" id="PF12627"/>
    </source>
</evidence>
<dbReference type="Gene3D" id="1.10.3090.10">
    <property type="entry name" value="cca-adding enzyme, domain 2"/>
    <property type="match status" value="1"/>
</dbReference>